<evidence type="ECO:0000256" key="1">
    <source>
        <dbReference type="SAM" id="MobiDB-lite"/>
    </source>
</evidence>
<protein>
    <submittedName>
        <fullName evidence="2">Uncharacterized protein</fullName>
    </submittedName>
</protein>
<sequence length="172" mass="19170">MDDGSVHMTVGDIDAAPKTPDSKRVVDFRHPDSPARCEEERIVRVRGWWCTTTVKPIEVEGEIVVGGARPRARIGGDGFATRCHGRPERMRQIYRLERDSWSGWRDYSDPRPTKWTDGQRQEGAPVSDLCPRGRTGTYNYRLAVRIEVDGTPVGESWAASPAIRTDCGTGAS</sequence>
<accession>A0A4D4KVX4</accession>
<dbReference type="Proteomes" id="UP000301309">
    <property type="component" value="Unassembled WGS sequence"/>
</dbReference>
<gene>
    <name evidence="2" type="ORF">SVIO_037380</name>
</gene>
<evidence type="ECO:0000313" key="3">
    <source>
        <dbReference type="Proteomes" id="UP000301309"/>
    </source>
</evidence>
<feature type="region of interest" description="Disordered" evidence="1">
    <location>
        <begin position="1"/>
        <end position="22"/>
    </location>
</feature>
<dbReference type="AlphaFoldDB" id="A0A4D4KVX4"/>
<reference evidence="2 3" key="1">
    <citation type="journal article" date="2020" name="Int. J. Syst. Evol. Microbiol.">
        <title>Reclassification of Streptomyces castelarensis and Streptomyces sporoclivatus as later heterotypic synonyms of Streptomyces antimycoticus.</title>
        <authorList>
            <person name="Komaki H."/>
            <person name="Tamura T."/>
        </authorList>
    </citation>
    <scope>NUCLEOTIDE SEQUENCE [LARGE SCALE GENOMIC DNA]</scope>
    <source>
        <strain evidence="2 3">NBRC 13459</strain>
    </source>
</reference>
<evidence type="ECO:0000313" key="2">
    <source>
        <dbReference type="EMBL" id="GDY53115.1"/>
    </source>
</evidence>
<dbReference type="RefSeq" id="WP_165556204.1">
    <property type="nucleotide sequence ID" value="NZ_BAAASO010000114.1"/>
</dbReference>
<name>A0A4D4KVX4_STRVO</name>
<comment type="caution">
    <text evidence="2">The sequence shown here is derived from an EMBL/GenBank/DDBJ whole genome shotgun (WGS) entry which is preliminary data.</text>
</comment>
<keyword evidence="3" id="KW-1185">Reference proteome</keyword>
<organism evidence="2 3">
    <name type="scientific">Streptomyces violaceusniger</name>
    <dbReference type="NCBI Taxonomy" id="68280"/>
    <lineage>
        <taxon>Bacteria</taxon>
        <taxon>Bacillati</taxon>
        <taxon>Actinomycetota</taxon>
        <taxon>Actinomycetes</taxon>
        <taxon>Kitasatosporales</taxon>
        <taxon>Streptomycetaceae</taxon>
        <taxon>Streptomyces</taxon>
        <taxon>Streptomyces violaceusniger group</taxon>
    </lineage>
</organism>
<proteinExistence type="predicted"/>
<dbReference type="EMBL" id="BJHW01000001">
    <property type="protein sequence ID" value="GDY53115.1"/>
    <property type="molecule type" value="Genomic_DNA"/>
</dbReference>